<evidence type="ECO:0000256" key="1">
    <source>
        <dbReference type="ARBA" id="ARBA00004141"/>
    </source>
</evidence>
<comment type="subcellular location">
    <subcellularLocation>
        <location evidence="1">Membrane</location>
        <topology evidence="1">Multi-pass membrane protein</topology>
    </subcellularLocation>
</comment>
<keyword evidence="4 8" id="KW-0812">Transmembrane</keyword>
<protein>
    <submittedName>
        <fullName evidence="11">Uncharacterized protein</fullName>
    </submittedName>
</protein>
<dbReference type="AlphaFoldDB" id="A0A7S0X9E2"/>
<sequence length="725" mass="75035">MQHAFSSSRAGAARVRETGAHGAKTTFAARGDAIVPANTHDRRGSRWRLAGASRAASIRVASRTSRAASPPMTAQSGTGDGGDGVASRKETRAKDGDGRVVASAVGGDGGDEDIGRGSTTAIVAALAAVGLCIFPVNPPEALAGYGAPTASVSSPPLAQAQLEEVLNMDRRVALRRTSIFRISDMDLLLQELNALILLDQKALEDADVQIALQVAITLEENIKEAVNAYEPSSKQSVKSVTGLTSQRQRLLERRRLEAEFQKKLLQRKLNESRLNKQGQGMVYGSALAASCLSTAVMHPVDTVKVRKQALGAARASSAAAGAFVSEAAETSAVAVASVAAMAGVLAAEAEVVAAAEASGSFDSFDDVPAIIAPSASLSGTAPVVAEAATAATATAAIPTHQVAIADSAAWAGSDTGSWTGTGLGMGLTETMSATASSTGVAVRFTSASFDLDDNFDPASLKASYTLAETPGAAALGALALVAAEPEKIFAPLGVPLTSDGILSLYTGLLPNLVKEGPPLALYLGIYEALKALLLQTDLGEQPILCYLLAGGMGEVVGSVLRAPAEAIKSTQQSNEGMSIAEAMKRNFGDARGRGNIFNTWQVTVIRDVPFGAIQIALFEVLKISLSGMEHPYVDGDSFFGEAILGMIGGGVGAFVSAPADVVVTRMIKQQGGDEALSPAEMVKEIWSEGGVGAFFRGSRERVIYWAPAIGIFLTAYCQFRHLLLE</sequence>
<reference evidence="11" key="1">
    <citation type="submission" date="2021-01" db="EMBL/GenBank/DDBJ databases">
        <authorList>
            <person name="Corre E."/>
            <person name="Pelletier E."/>
            <person name="Niang G."/>
            <person name="Scheremetjew M."/>
            <person name="Finn R."/>
            <person name="Kale V."/>
            <person name="Holt S."/>
            <person name="Cochrane G."/>
            <person name="Meng A."/>
            <person name="Brown T."/>
            <person name="Cohen L."/>
        </authorList>
    </citation>
    <scope>NUCLEOTIDE SEQUENCE</scope>
    <source>
        <strain evidence="11">SL-175</strain>
    </source>
</reference>
<name>A0A7S0X9E2_9CHLO</name>
<evidence type="ECO:0000256" key="4">
    <source>
        <dbReference type="ARBA" id="ARBA00022692"/>
    </source>
</evidence>
<keyword evidence="7 8" id="KW-0472">Membrane</keyword>
<dbReference type="Pfam" id="PF00153">
    <property type="entry name" value="Mito_carr"/>
    <property type="match status" value="3"/>
</dbReference>
<dbReference type="SUPFAM" id="SSF103506">
    <property type="entry name" value="Mitochondrial carrier"/>
    <property type="match status" value="1"/>
</dbReference>
<dbReference type="Gene3D" id="1.50.40.10">
    <property type="entry name" value="Mitochondrial carrier domain"/>
    <property type="match status" value="1"/>
</dbReference>
<feature type="repeat" description="Solcar" evidence="8">
    <location>
        <begin position="636"/>
        <end position="722"/>
    </location>
</feature>
<proteinExistence type="inferred from homology"/>
<evidence type="ECO:0000256" key="6">
    <source>
        <dbReference type="ARBA" id="ARBA00022989"/>
    </source>
</evidence>
<feature type="transmembrane region" description="Helical" evidence="10">
    <location>
        <begin position="702"/>
        <end position="719"/>
    </location>
</feature>
<dbReference type="InterPro" id="IPR023395">
    <property type="entry name" value="MCP_dom_sf"/>
</dbReference>
<evidence type="ECO:0000256" key="8">
    <source>
        <dbReference type="PROSITE-ProRule" id="PRU00282"/>
    </source>
</evidence>
<evidence type="ECO:0000256" key="10">
    <source>
        <dbReference type="SAM" id="Phobius"/>
    </source>
</evidence>
<dbReference type="PANTHER" id="PTHR45667">
    <property type="entry name" value="S-ADENOSYLMETHIONINE MITOCHONDRIAL CARRIER PROTEIN"/>
    <property type="match status" value="1"/>
</dbReference>
<feature type="repeat" description="Solcar" evidence="8">
    <location>
        <begin position="541"/>
        <end position="624"/>
    </location>
</feature>
<accession>A0A7S0X9E2</accession>
<dbReference type="PROSITE" id="PS50920">
    <property type="entry name" value="SOLCAR"/>
    <property type="match status" value="2"/>
</dbReference>
<dbReference type="EMBL" id="HBFC01019852">
    <property type="protein sequence ID" value="CAD8709226.1"/>
    <property type="molecule type" value="Transcribed_RNA"/>
</dbReference>
<evidence type="ECO:0000256" key="5">
    <source>
        <dbReference type="ARBA" id="ARBA00022737"/>
    </source>
</evidence>
<feature type="compositionally biased region" description="Low complexity" evidence="9">
    <location>
        <begin position="58"/>
        <end position="69"/>
    </location>
</feature>
<keyword evidence="3" id="KW-0813">Transport</keyword>
<feature type="region of interest" description="Disordered" evidence="9">
    <location>
        <begin position="58"/>
        <end position="105"/>
    </location>
</feature>
<feature type="region of interest" description="Disordered" evidence="9">
    <location>
        <begin position="1"/>
        <end position="24"/>
    </location>
</feature>
<dbReference type="InterPro" id="IPR018108">
    <property type="entry name" value="MCP_transmembrane"/>
</dbReference>
<gene>
    <name evidence="11" type="ORF">MANT1106_LOCUS11909</name>
</gene>
<evidence type="ECO:0000313" key="11">
    <source>
        <dbReference type="EMBL" id="CAD8709226.1"/>
    </source>
</evidence>
<comment type="similarity">
    <text evidence="2">Belongs to the mitochondrial carrier (TC 2.A.29) family.</text>
</comment>
<dbReference type="GO" id="GO:0016020">
    <property type="term" value="C:membrane"/>
    <property type="evidence" value="ECO:0007669"/>
    <property type="project" value="UniProtKB-SubCell"/>
</dbReference>
<organism evidence="11">
    <name type="scientific">Mantoniella antarctica</name>
    <dbReference type="NCBI Taxonomy" id="81844"/>
    <lineage>
        <taxon>Eukaryota</taxon>
        <taxon>Viridiplantae</taxon>
        <taxon>Chlorophyta</taxon>
        <taxon>Mamiellophyceae</taxon>
        <taxon>Mamiellales</taxon>
        <taxon>Mamiellaceae</taxon>
        <taxon>Mantoniella</taxon>
    </lineage>
</organism>
<feature type="compositionally biased region" description="Basic and acidic residues" evidence="9">
    <location>
        <begin position="86"/>
        <end position="98"/>
    </location>
</feature>
<keyword evidence="5" id="KW-0677">Repeat</keyword>
<keyword evidence="6 10" id="KW-1133">Transmembrane helix</keyword>
<evidence type="ECO:0000256" key="2">
    <source>
        <dbReference type="ARBA" id="ARBA00006375"/>
    </source>
</evidence>
<evidence type="ECO:0000256" key="9">
    <source>
        <dbReference type="SAM" id="MobiDB-lite"/>
    </source>
</evidence>
<evidence type="ECO:0000256" key="3">
    <source>
        <dbReference type="ARBA" id="ARBA00022448"/>
    </source>
</evidence>
<evidence type="ECO:0000256" key="7">
    <source>
        <dbReference type="ARBA" id="ARBA00023136"/>
    </source>
</evidence>